<dbReference type="InterPro" id="IPR044053">
    <property type="entry name" value="AsaB-like"/>
</dbReference>
<dbReference type="NCBIfam" id="NF041278">
    <property type="entry name" value="CmcJ_NvfI_EfuI"/>
    <property type="match status" value="1"/>
</dbReference>
<evidence type="ECO:0000313" key="3">
    <source>
        <dbReference type="Proteomes" id="UP001043456"/>
    </source>
</evidence>
<evidence type="ECO:0000256" key="1">
    <source>
        <dbReference type="ARBA" id="ARBA00023604"/>
    </source>
</evidence>
<sequence length="296" mass="33429">MSTTTTTASTTITTDVDPVPRGPVDVDITFYEAPADGSTPYNYVESPPAGLPRRNYGGKVHKVSLTDIRGHEEDYNLDTHSFQVLQHIPTATTYSTFDSDAEVQRLYYPEVEQLLLQRIPGAQRIIIFDHTIRKQHPDAPRQPVNVAHVDQTRKAAQDRVRLHVTDPQEAERILSQGVRYRIVNVWRPLNGRVESAPLAFAAAPSVDNENDLVAVEHRYPHRTGETMAVKYNPNQRWMYLSGMENEERLLLKCSDSLAAAGGEVAERVPHSAFWDPRTREDARPRESIEVRALVID</sequence>
<dbReference type="AlphaFoldDB" id="A0A9P3BBN8"/>
<dbReference type="Proteomes" id="UP001043456">
    <property type="component" value="Unassembled WGS sequence"/>
</dbReference>
<reference evidence="2 3" key="1">
    <citation type="submission" date="2018-10" db="EMBL/GenBank/DDBJ databases">
        <title>Pan-genome distribution and transcriptional activeness of fungal secondary metabolism genes in Aspergillus section Fumigati.</title>
        <authorList>
            <person name="Takahashi H."/>
            <person name="Umemura M."/>
            <person name="Ninomiya A."/>
            <person name="Kusuya Y."/>
            <person name="Urayama S."/>
            <person name="Shimizu M."/>
            <person name="Watanabe A."/>
            <person name="Kamei K."/>
            <person name="Yaguchi T."/>
            <person name="Hagiwara D."/>
        </authorList>
    </citation>
    <scope>NUCLEOTIDE SEQUENCE [LARGE SCALE GENOMIC DNA]</scope>
    <source>
        <strain evidence="2 3">IFM 55266</strain>
    </source>
</reference>
<organism evidence="2 3">
    <name type="scientific">Aspergillus pseudoviridinutans</name>
    <dbReference type="NCBI Taxonomy" id="1517512"/>
    <lineage>
        <taxon>Eukaryota</taxon>
        <taxon>Fungi</taxon>
        <taxon>Dikarya</taxon>
        <taxon>Ascomycota</taxon>
        <taxon>Pezizomycotina</taxon>
        <taxon>Eurotiomycetes</taxon>
        <taxon>Eurotiomycetidae</taxon>
        <taxon>Eurotiales</taxon>
        <taxon>Aspergillaceae</taxon>
        <taxon>Aspergillus</taxon>
        <taxon>Aspergillus subgen. Fumigati</taxon>
    </lineage>
</organism>
<dbReference type="GO" id="GO:0016491">
    <property type="term" value="F:oxidoreductase activity"/>
    <property type="evidence" value="ECO:0007669"/>
    <property type="project" value="InterPro"/>
</dbReference>
<dbReference type="RefSeq" id="XP_043158666.1">
    <property type="nucleotide sequence ID" value="XM_043302731.1"/>
</dbReference>
<name>A0A9P3BBN8_9EURO</name>
<comment type="caution">
    <text evidence="2">The sequence shown here is derived from an EMBL/GenBank/DDBJ whole genome shotgun (WGS) entry which is preliminary data.</text>
</comment>
<dbReference type="PANTHER" id="PTHR34598">
    <property type="entry name" value="BLL6449 PROTEIN"/>
    <property type="match status" value="1"/>
</dbReference>
<accession>A0A9P3BBN8</accession>
<keyword evidence="3" id="KW-1185">Reference proteome</keyword>
<proteinExistence type="inferred from homology"/>
<protein>
    <recommendedName>
        <fullName evidence="4">Methyltransferase</fullName>
    </recommendedName>
</protein>
<evidence type="ECO:0000313" key="2">
    <source>
        <dbReference type="EMBL" id="GIJ87920.1"/>
    </source>
</evidence>
<dbReference type="OrthoDB" id="412788at2759"/>
<gene>
    <name evidence="2" type="ORF">Asppvi_006833</name>
</gene>
<dbReference type="PANTHER" id="PTHR34598:SF1">
    <property type="entry name" value="PUTATIVE (AFU_ORTHOLOGUE AFUA_3G13140)-RELATED"/>
    <property type="match status" value="1"/>
</dbReference>
<dbReference type="GeneID" id="67005444"/>
<evidence type="ECO:0008006" key="4">
    <source>
        <dbReference type="Google" id="ProtNLM"/>
    </source>
</evidence>
<comment type="similarity">
    <text evidence="1">Belongs to the asaB hydroxylase/desaturase family.</text>
</comment>
<dbReference type="EMBL" id="BHVY01000004">
    <property type="protein sequence ID" value="GIJ87920.1"/>
    <property type="molecule type" value="Genomic_DNA"/>
</dbReference>